<organism evidence="1 2">
    <name type="scientific">Vigna angularis var. angularis</name>
    <dbReference type="NCBI Taxonomy" id="157739"/>
    <lineage>
        <taxon>Eukaryota</taxon>
        <taxon>Viridiplantae</taxon>
        <taxon>Streptophyta</taxon>
        <taxon>Embryophyta</taxon>
        <taxon>Tracheophyta</taxon>
        <taxon>Spermatophyta</taxon>
        <taxon>Magnoliopsida</taxon>
        <taxon>eudicotyledons</taxon>
        <taxon>Gunneridae</taxon>
        <taxon>Pentapetalae</taxon>
        <taxon>rosids</taxon>
        <taxon>fabids</taxon>
        <taxon>Fabales</taxon>
        <taxon>Fabaceae</taxon>
        <taxon>Papilionoideae</taxon>
        <taxon>50 kb inversion clade</taxon>
        <taxon>NPAAA clade</taxon>
        <taxon>indigoferoid/millettioid clade</taxon>
        <taxon>Phaseoleae</taxon>
        <taxon>Vigna</taxon>
    </lineage>
</organism>
<reference evidence="1 2" key="1">
    <citation type="journal article" date="2015" name="Sci. Rep.">
        <title>The power of single molecule real-time sequencing technology in the de novo assembly of a eukaryotic genome.</title>
        <authorList>
            <person name="Sakai H."/>
            <person name="Naito K."/>
            <person name="Ogiso-Tanaka E."/>
            <person name="Takahashi Y."/>
            <person name="Iseki K."/>
            <person name="Muto C."/>
            <person name="Satou K."/>
            <person name="Teruya K."/>
            <person name="Shiroma A."/>
            <person name="Shimoji M."/>
            <person name="Hirano T."/>
            <person name="Itoh T."/>
            <person name="Kaga A."/>
            <person name="Tomooka N."/>
        </authorList>
    </citation>
    <scope>NUCLEOTIDE SEQUENCE [LARGE SCALE GENOMIC DNA]</scope>
    <source>
        <strain evidence="2">cv. Shumari</strain>
    </source>
</reference>
<dbReference type="Proteomes" id="UP000291084">
    <property type="component" value="Chromosome 4"/>
</dbReference>
<accession>A0A0S3RXR6</accession>
<name>A0A0S3RXR6_PHAAN</name>
<gene>
    <name evidence="1" type="primary">Vigan.04G291800</name>
    <name evidence="1" type="ORF">VIGAN_04291800</name>
</gene>
<protein>
    <submittedName>
        <fullName evidence="1">Uncharacterized protein</fullName>
    </submittedName>
</protein>
<keyword evidence="2" id="KW-1185">Reference proteome</keyword>
<evidence type="ECO:0000313" key="2">
    <source>
        <dbReference type="Proteomes" id="UP000291084"/>
    </source>
</evidence>
<proteinExistence type="predicted"/>
<sequence>MENLYLAENGVCHEVKAVVEVLMRGRGDGGGIMVDVDIVFDCGITFVVINLNTASKNKATCEAESTCATNNWQLPHRKYDLVPP</sequence>
<evidence type="ECO:0000313" key="1">
    <source>
        <dbReference type="EMBL" id="BAT85378.1"/>
    </source>
</evidence>
<dbReference type="EMBL" id="AP015037">
    <property type="protein sequence ID" value="BAT85378.1"/>
    <property type="molecule type" value="Genomic_DNA"/>
</dbReference>
<dbReference type="AlphaFoldDB" id="A0A0S3RXR6"/>